<dbReference type="EMBL" id="VSSQ01132699">
    <property type="protein sequence ID" value="MPN59097.1"/>
    <property type="molecule type" value="Genomic_DNA"/>
</dbReference>
<reference evidence="1" key="1">
    <citation type="submission" date="2019-08" db="EMBL/GenBank/DDBJ databases">
        <authorList>
            <person name="Kucharzyk K."/>
            <person name="Murdoch R.W."/>
            <person name="Higgins S."/>
            <person name="Loffler F."/>
        </authorList>
    </citation>
    <scope>NUCLEOTIDE SEQUENCE</scope>
</reference>
<dbReference type="AlphaFoldDB" id="A0A645J6S5"/>
<protein>
    <submittedName>
        <fullName evidence="1">Uncharacterized protein</fullName>
    </submittedName>
</protein>
<organism evidence="1">
    <name type="scientific">bioreactor metagenome</name>
    <dbReference type="NCBI Taxonomy" id="1076179"/>
    <lineage>
        <taxon>unclassified sequences</taxon>
        <taxon>metagenomes</taxon>
        <taxon>ecological metagenomes</taxon>
    </lineage>
</organism>
<accession>A0A645J6S5</accession>
<gene>
    <name evidence="1" type="ORF">SDC9_206815</name>
</gene>
<name>A0A645J6S5_9ZZZZ</name>
<evidence type="ECO:0000313" key="1">
    <source>
        <dbReference type="EMBL" id="MPN59097.1"/>
    </source>
</evidence>
<sequence length="78" mass="8698">MFPIAPDADALKTLFLNLDKVRRKLVAGAAKFRNAHLFTVEFVLLDDRTLDGHAVVVPTRYIGGVIALHGFVFDDKIF</sequence>
<dbReference type="AntiFam" id="ANF00157">
    <property type="entry name" value="Shadow ORF (opposite ileS)"/>
</dbReference>
<comment type="caution">
    <text evidence="1">The sequence shown here is derived from an EMBL/GenBank/DDBJ whole genome shotgun (WGS) entry which is preliminary data.</text>
</comment>
<proteinExistence type="predicted"/>